<proteinExistence type="predicted"/>
<comment type="caution">
    <text evidence="1">The sequence shown here is derived from an EMBL/GenBank/DDBJ whole genome shotgun (WGS) entry which is preliminary data.</text>
</comment>
<dbReference type="EMBL" id="JABFTP020000042">
    <property type="protein sequence ID" value="KAL3271370.1"/>
    <property type="molecule type" value="Genomic_DNA"/>
</dbReference>
<reference evidence="1 2" key="1">
    <citation type="journal article" date="2021" name="BMC Biol.">
        <title>Horizontally acquired antibacterial genes associated with adaptive radiation of ladybird beetles.</title>
        <authorList>
            <person name="Li H.S."/>
            <person name="Tang X.F."/>
            <person name="Huang Y.H."/>
            <person name="Xu Z.Y."/>
            <person name="Chen M.L."/>
            <person name="Du X.Y."/>
            <person name="Qiu B.Y."/>
            <person name="Chen P.T."/>
            <person name="Zhang W."/>
            <person name="Slipinski A."/>
            <person name="Escalona H.E."/>
            <person name="Waterhouse R.M."/>
            <person name="Zwick A."/>
            <person name="Pang H."/>
        </authorList>
    </citation>
    <scope>NUCLEOTIDE SEQUENCE [LARGE SCALE GENOMIC DNA]</scope>
    <source>
        <strain evidence="1">SYSU2018</strain>
    </source>
</reference>
<keyword evidence="2" id="KW-1185">Reference proteome</keyword>
<dbReference type="Proteomes" id="UP001516400">
    <property type="component" value="Unassembled WGS sequence"/>
</dbReference>
<evidence type="ECO:0000313" key="2">
    <source>
        <dbReference type="Proteomes" id="UP001516400"/>
    </source>
</evidence>
<sequence>MIQIGPSARFTQIDDSTPTKLYDGLVKSIHEAAEESLGELDNGRNKESLYRWNDSIKESIEEKKRAYNKWLTTEDSEDRKYYTRINREVKKEIIKRKNEFWGAKCEEVDQYLGSSRSRESWRLEELENQRE</sequence>
<accession>A0ABD2MYU7</accession>
<gene>
    <name evidence="1" type="ORF">HHI36_021854</name>
</gene>
<dbReference type="AlphaFoldDB" id="A0ABD2MYU7"/>
<name>A0ABD2MYU7_9CUCU</name>
<organism evidence="1 2">
    <name type="scientific">Cryptolaemus montrouzieri</name>
    <dbReference type="NCBI Taxonomy" id="559131"/>
    <lineage>
        <taxon>Eukaryota</taxon>
        <taxon>Metazoa</taxon>
        <taxon>Ecdysozoa</taxon>
        <taxon>Arthropoda</taxon>
        <taxon>Hexapoda</taxon>
        <taxon>Insecta</taxon>
        <taxon>Pterygota</taxon>
        <taxon>Neoptera</taxon>
        <taxon>Endopterygota</taxon>
        <taxon>Coleoptera</taxon>
        <taxon>Polyphaga</taxon>
        <taxon>Cucujiformia</taxon>
        <taxon>Coccinelloidea</taxon>
        <taxon>Coccinellidae</taxon>
        <taxon>Scymninae</taxon>
        <taxon>Scymnini</taxon>
        <taxon>Cryptolaemus</taxon>
    </lineage>
</organism>
<protein>
    <submittedName>
        <fullName evidence="1">Uncharacterized protein</fullName>
    </submittedName>
</protein>
<evidence type="ECO:0000313" key="1">
    <source>
        <dbReference type="EMBL" id="KAL3271370.1"/>
    </source>
</evidence>